<dbReference type="AlphaFoldDB" id="A0A271LR24"/>
<sequence>MSVHTGLCGLQAWVDLNSTQTATDQCKINSFREIPQSLATDVNPGYNNPGTIQCNTYGTMTTCNRVGAINIPSTTYDVNSELRDRYIVRCLEGQGFGVKLARACGTKSEVTKALADRAAGQFPTCAVRLGRKPMPATKDQWKAFREELSQQLKDERRFIANAEAGKTGIWTVQPGKGKVDTTAAHVEISRRAVLALEGVIAKIDQDHLA</sequence>
<dbReference type="OrthoDB" id="7274329at2"/>
<dbReference type="RefSeq" id="WP_095492580.1">
    <property type="nucleotide sequence ID" value="NZ_NPKJ01000038.1"/>
</dbReference>
<gene>
    <name evidence="1" type="ORF">CIT26_10845</name>
</gene>
<protein>
    <submittedName>
        <fullName evidence="1">Uncharacterized protein</fullName>
    </submittedName>
</protein>
<keyword evidence="2" id="KW-1185">Reference proteome</keyword>
<dbReference type="Proteomes" id="UP000216442">
    <property type="component" value="Unassembled WGS sequence"/>
</dbReference>
<evidence type="ECO:0000313" key="1">
    <source>
        <dbReference type="EMBL" id="PAQ09876.1"/>
    </source>
</evidence>
<proteinExistence type="predicted"/>
<accession>A0A271LR24</accession>
<evidence type="ECO:0000313" key="2">
    <source>
        <dbReference type="Proteomes" id="UP000216442"/>
    </source>
</evidence>
<organism evidence="1 2">
    <name type="scientific">Mesorhizobium temperatum</name>
    <dbReference type="NCBI Taxonomy" id="241416"/>
    <lineage>
        <taxon>Bacteria</taxon>
        <taxon>Pseudomonadati</taxon>
        <taxon>Pseudomonadota</taxon>
        <taxon>Alphaproteobacteria</taxon>
        <taxon>Hyphomicrobiales</taxon>
        <taxon>Phyllobacteriaceae</taxon>
        <taxon>Mesorhizobium</taxon>
    </lineage>
</organism>
<comment type="caution">
    <text evidence="1">The sequence shown here is derived from an EMBL/GenBank/DDBJ whole genome shotgun (WGS) entry which is preliminary data.</text>
</comment>
<dbReference type="EMBL" id="NPKJ01000038">
    <property type="protein sequence ID" value="PAQ09876.1"/>
    <property type="molecule type" value="Genomic_DNA"/>
</dbReference>
<name>A0A271LR24_9HYPH</name>
<reference evidence="1 2" key="1">
    <citation type="submission" date="2017-08" db="EMBL/GenBank/DDBJ databases">
        <title>Mesorhizobium wenxinae sp. nov., a novel rhizobial species isolated from root nodules of chickpea (Cicer arietinum L.).</title>
        <authorList>
            <person name="Zhang J."/>
        </authorList>
    </citation>
    <scope>NUCLEOTIDE SEQUENCE [LARGE SCALE GENOMIC DNA]</scope>
    <source>
        <strain evidence="1 2">SDW018</strain>
    </source>
</reference>